<dbReference type="Gene3D" id="3.40.720.10">
    <property type="entry name" value="Alkaline Phosphatase, subunit A"/>
    <property type="match status" value="1"/>
</dbReference>
<sequence length="538" mass="59813">MSNRIKGEQALMRLKRICTLIAVLAVISSCSGKSRQGDEVELLRAKSNREPSSKKVILVVADSLMYQAIDEGIKRKLLPTFRYMIDNGRYYKDLVSSFPTMSVTIDSSIVTGAYPDGHHIPGLVWYSADEHRLVNYGTGPMEIMRHGVNPVLTDAIIHLNGKHLNPRIATIYDELTSFGFKSGSINGLIYRGKTDHILAVPPYLHKPTSLPAEIKVKGPDLLALGAFTNPIGADKGLPEGIASKMGFNNEYGVEAVKQLVKARRLPDFLYVYLPDLDQRLHKEGPSDLKEVIKLDGQLNEMLESFGSKKQALEQAIIILIGDSGMSAIVPSGQEPVIDMPDLLKDYNILRPGSSVSKETEIVLAVNETMAYVYKLTTKTSLRNFAELLKVESRIDLIAWEEKGWVHVIRSGSSGELRFKAIGETTDVYKQSWALDGDWKILYMRRGAKKELEYGLYPDALRRLSAALHSHEGEFLIVTAKPGYELAGHSSPAHKGGGGHGSLHRTESTVPMIILGTRVEPEYHRIVDIKKYVLKLLRR</sequence>
<dbReference type="PANTHER" id="PTHR10151">
    <property type="entry name" value="ECTONUCLEOTIDE PYROPHOSPHATASE/PHOSPHODIESTERASE"/>
    <property type="match status" value="1"/>
</dbReference>
<protein>
    <submittedName>
        <fullName evidence="1">Putative AlkP superfamily pyrophosphatase or phosphodiesterase</fullName>
    </submittedName>
</protein>
<dbReference type="PANTHER" id="PTHR10151:SF120">
    <property type="entry name" value="BIS(5'-ADENOSYL)-TRIPHOSPHATASE"/>
    <property type="match status" value="1"/>
</dbReference>
<accession>A0A3D9HSZ1</accession>
<keyword evidence="2" id="KW-1185">Reference proteome</keyword>
<dbReference type="Pfam" id="PF01663">
    <property type="entry name" value="Phosphodiest"/>
    <property type="match status" value="1"/>
</dbReference>
<name>A0A3D9HSZ1_9BACL</name>
<organism evidence="1 2">
    <name type="scientific">Cohnella lupini</name>
    <dbReference type="NCBI Taxonomy" id="1294267"/>
    <lineage>
        <taxon>Bacteria</taxon>
        <taxon>Bacillati</taxon>
        <taxon>Bacillota</taxon>
        <taxon>Bacilli</taxon>
        <taxon>Bacillales</taxon>
        <taxon>Paenibacillaceae</taxon>
        <taxon>Cohnella</taxon>
    </lineage>
</organism>
<reference evidence="1 2" key="1">
    <citation type="submission" date="2018-07" db="EMBL/GenBank/DDBJ databases">
        <title>Genomic Encyclopedia of Type Strains, Phase III (KMG-III): the genomes of soil and plant-associated and newly described type strains.</title>
        <authorList>
            <person name="Whitman W."/>
        </authorList>
    </citation>
    <scope>NUCLEOTIDE SEQUENCE [LARGE SCALE GENOMIC DNA]</scope>
    <source>
        <strain evidence="1 2">CECT 8236</strain>
    </source>
</reference>
<evidence type="ECO:0000313" key="1">
    <source>
        <dbReference type="EMBL" id="RED52560.1"/>
    </source>
</evidence>
<proteinExistence type="predicted"/>
<evidence type="ECO:0000313" key="2">
    <source>
        <dbReference type="Proteomes" id="UP000256869"/>
    </source>
</evidence>
<comment type="caution">
    <text evidence="1">The sequence shown here is derived from an EMBL/GenBank/DDBJ whole genome shotgun (WGS) entry which is preliminary data.</text>
</comment>
<dbReference type="InterPro" id="IPR002591">
    <property type="entry name" value="Phosphodiest/P_Trfase"/>
</dbReference>
<gene>
    <name evidence="1" type="ORF">DFP95_1341</name>
</gene>
<dbReference type="SUPFAM" id="SSF53649">
    <property type="entry name" value="Alkaline phosphatase-like"/>
    <property type="match status" value="1"/>
</dbReference>
<dbReference type="InterPro" id="IPR017850">
    <property type="entry name" value="Alkaline_phosphatase_core_sf"/>
</dbReference>
<dbReference type="PROSITE" id="PS51257">
    <property type="entry name" value="PROKAR_LIPOPROTEIN"/>
    <property type="match status" value="1"/>
</dbReference>
<dbReference type="EMBL" id="QRDY01000034">
    <property type="protein sequence ID" value="RED52560.1"/>
    <property type="molecule type" value="Genomic_DNA"/>
</dbReference>
<dbReference type="Proteomes" id="UP000256869">
    <property type="component" value="Unassembled WGS sequence"/>
</dbReference>
<dbReference type="RefSeq" id="WP_245987996.1">
    <property type="nucleotide sequence ID" value="NZ_QRDY01000034.1"/>
</dbReference>
<dbReference type="AlphaFoldDB" id="A0A3D9HSZ1"/>
<dbReference type="GO" id="GO:0016787">
    <property type="term" value="F:hydrolase activity"/>
    <property type="evidence" value="ECO:0007669"/>
    <property type="project" value="UniProtKB-ARBA"/>
</dbReference>